<dbReference type="SUPFAM" id="SSF53448">
    <property type="entry name" value="Nucleotide-diphospho-sugar transferases"/>
    <property type="match status" value="1"/>
</dbReference>
<keyword evidence="1" id="KW-0812">Transmembrane</keyword>
<dbReference type="AlphaFoldDB" id="A0AAE3HHF9"/>
<keyword evidence="1" id="KW-1133">Transmembrane helix</keyword>
<dbReference type="Gene3D" id="3.90.550.10">
    <property type="entry name" value="Spore Coat Polysaccharide Biosynthesis Protein SpsA, Chain A"/>
    <property type="match status" value="1"/>
</dbReference>
<dbReference type="InterPro" id="IPR029044">
    <property type="entry name" value="Nucleotide-diphossugar_trans"/>
</dbReference>
<gene>
    <name evidence="3" type="ORF">J2T55_000325</name>
</gene>
<dbReference type="PANTHER" id="PTHR43646:SF3">
    <property type="entry name" value="SLR1566 PROTEIN"/>
    <property type="match status" value="1"/>
</dbReference>
<feature type="transmembrane region" description="Helical" evidence="1">
    <location>
        <begin position="279"/>
        <end position="301"/>
    </location>
</feature>
<dbReference type="PANTHER" id="PTHR43646">
    <property type="entry name" value="GLYCOSYLTRANSFERASE"/>
    <property type="match status" value="1"/>
</dbReference>
<dbReference type="GO" id="GO:0016020">
    <property type="term" value="C:membrane"/>
    <property type="evidence" value="ECO:0007669"/>
    <property type="project" value="UniProtKB-SubCell"/>
</dbReference>
<evidence type="ECO:0000259" key="2">
    <source>
        <dbReference type="Pfam" id="PF00535"/>
    </source>
</evidence>
<evidence type="ECO:0000313" key="3">
    <source>
        <dbReference type="EMBL" id="MCS3902329.1"/>
    </source>
</evidence>
<protein>
    <submittedName>
        <fullName evidence="3">Hopene-associated glycosyltransferase HpnB</fullName>
    </submittedName>
</protein>
<keyword evidence="4" id="KW-1185">Reference proteome</keyword>
<name>A0AAE3HHF9_9GAMM</name>
<accession>A0AAE3HHF9</accession>
<dbReference type="NCBIfam" id="TIGR03469">
    <property type="entry name" value="HpnB"/>
    <property type="match status" value="1"/>
</dbReference>
<evidence type="ECO:0000256" key="1">
    <source>
        <dbReference type="SAM" id="Phobius"/>
    </source>
</evidence>
<sequence>MMAAFALVTLALCLWISVLLLPWQPWRVRERFTPTAQPTPSLREVTVLIPARNEADVIGSTLTALRAQAADINVIVIDDDSTDGTAAACRYAGLKNLDILRTPALPAGWSGKLWALEQGYRQVSTPYILLLDADILLQAGVVGGLLDKLRRERLQLVSLMARLRMVSAWEKLLMPAFVYFFKLLYPFALANRPGSRLAAAAGGCILLEKAALDNIGGLQSLRGALIDDCTLAQRIKRNGGRIWLGLSHAAISLRCYESLTTIWQMVSRTAYTQLRYSPWLLLICVALLGISFIVPLIALFFPGPVQTMAIVAIMAMALSYGPTLLYYNLSLVWLLTLPLAAILFALMTLDSARQHISGHGTQWKQRHYSEPG</sequence>
<dbReference type="Proteomes" id="UP001204445">
    <property type="component" value="Unassembled WGS sequence"/>
</dbReference>
<reference evidence="3" key="1">
    <citation type="submission" date="2022-08" db="EMBL/GenBank/DDBJ databases">
        <title>Genomic Encyclopedia of Type Strains, Phase III (KMG-III): the genomes of soil and plant-associated and newly described type strains.</title>
        <authorList>
            <person name="Whitman W."/>
        </authorList>
    </citation>
    <scope>NUCLEOTIDE SEQUENCE</scope>
    <source>
        <strain evidence="3">HMT 1</strain>
    </source>
</reference>
<organism evidence="3 4">
    <name type="scientific">Methylohalomonas lacus</name>
    <dbReference type="NCBI Taxonomy" id="398773"/>
    <lineage>
        <taxon>Bacteria</taxon>
        <taxon>Pseudomonadati</taxon>
        <taxon>Pseudomonadota</taxon>
        <taxon>Gammaproteobacteria</taxon>
        <taxon>Methylohalomonadales</taxon>
        <taxon>Methylohalomonadaceae</taxon>
        <taxon>Methylohalomonas</taxon>
    </lineage>
</organism>
<dbReference type="EMBL" id="JANUCT010000002">
    <property type="protein sequence ID" value="MCS3902329.1"/>
    <property type="molecule type" value="Genomic_DNA"/>
</dbReference>
<proteinExistence type="predicted"/>
<feature type="transmembrane region" description="Helical" evidence="1">
    <location>
        <begin position="331"/>
        <end position="349"/>
    </location>
</feature>
<dbReference type="RefSeq" id="WP_259053835.1">
    <property type="nucleotide sequence ID" value="NZ_JANUCT010000002.1"/>
</dbReference>
<dbReference type="InterPro" id="IPR001173">
    <property type="entry name" value="Glyco_trans_2-like"/>
</dbReference>
<keyword evidence="1" id="KW-0472">Membrane</keyword>
<evidence type="ECO:0000313" key="4">
    <source>
        <dbReference type="Proteomes" id="UP001204445"/>
    </source>
</evidence>
<feature type="domain" description="Glycosyltransferase 2-like" evidence="2">
    <location>
        <begin position="46"/>
        <end position="215"/>
    </location>
</feature>
<dbReference type="InterPro" id="IPR017832">
    <property type="entry name" value="Glyco_trans_2_hopen-assoc_HpnB"/>
</dbReference>
<dbReference type="Pfam" id="PF00535">
    <property type="entry name" value="Glycos_transf_2"/>
    <property type="match status" value="1"/>
</dbReference>
<comment type="caution">
    <text evidence="3">The sequence shown here is derived from an EMBL/GenBank/DDBJ whole genome shotgun (WGS) entry which is preliminary data.</text>
</comment>
<dbReference type="GO" id="GO:0016757">
    <property type="term" value="F:glycosyltransferase activity"/>
    <property type="evidence" value="ECO:0007669"/>
    <property type="project" value="UniProtKB-KW"/>
</dbReference>